<name>A0A9E7GM97_9LILI</name>
<protein>
    <submittedName>
        <fullName evidence="1">Uncharacterized protein</fullName>
    </submittedName>
</protein>
<evidence type="ECO:0000313" key="1">
    <source>
        <dbReference type="EMBL" id="URE18104.1"/>
    </source>
</evidence>
<dbReference type="Proteomes" id="UP001055439">
    <property type="component" value="Chromosome 7"/>
</dbReference>
<evidence type="ECO:0000313" key="2">
    <source>
        <dbReference type="Proteomes" id="UP001055439"/>
    </source>
</evidence>
<sequence length="143" mass="16016">MQATLMLRQGSLDRKAMLNVEQNKKESFTRQKLHKDDAKERSFLSFFRRLQRAAATVVGLEEDDEVPRQKDPVLAAFPHCSLNDTVGGEKHSNCRLAEASGCLAADSPKVNGALFMETIIGDRSPFPFSILYQNMLLLLSFAK</sequence>
<accession>A0A9E7GM97</accession>
<reference evidence="1" key="1">
    <citation type="submission" date="2022-05" db="EMBL/GenBank/DDBJ databases">
        <title>The Musa troglodytarum L. genome provides insights into the mechanism of non-climacteric behaviour and enrichment of carotenoids.</title>
        <authorList>
            <person name="Wang J."/>
        </authorList>
    </citation>
    <scope>NUCLEOTIDE SEQUENCE</scope>
    <source>
        <tissue evidence="1">Leaf</tissue>
    </source>
</reference>
<gene>
    <name evidence="1" type="ORF">MUK42_36462</name>
</gene>
<proteinExistence type="predicted"/>
<keyword evidence="2" id="KW-1185">Reference proteome</keyword>
<dbReference type="AlphaFoldDB" id="A0A9E7GM97"/>
<organism evidence="1 2">
    <name type="scientific">Musa troglodytarum</name>
    <name type="common">fe'i banana</name>
    <dbReference type="NCBI Taxonomy" id="320322"/>
    <lineage>
        <taxon>Eukaryota</taxon>
        <taxon>Viridiplantae</taxon>
        <taxon>Streptophyta</taxon>
        <taxon>Embryophyta</taxon>
        <taxon>Tracheophyta</taxon>
        <taxon>Spermatophyta</taxon>
        <taxon>Magnoliopsida</taxon>
        <taxon>Liliopsida</taxon>
        <taxon>Zingiberales</taxon>
        <taxon>Musaceae</taxon>
        <taxon>Musa</taxon>
    </lineage>
</organism>
<dbReference type="EMBL" id="CP097509">
    <property type="protein sequence ID" value="URE18104.1"/>
    <property type="molecule type" value="Genomic_DNA"/>
</dbReference>